<evidence type="ECO:0000256" key="10">
    <source>
        <dbReference type="ARBA" id="ARBA00023136"/>
    </source>
</evidence>
<protein>
    <recommendedName>
        <fullName evidence="15">Prolactin regulatory element-binding protein</fullName>
    </recommendedName>
</protein>
<evidence type="ECO:0000256" key="13">
    <source>
        <dbReference type="SAM" id="Phobius"/>
    </source>
</evidence>
<evidence type="ECO:0000256" key="11">
    <source>
        <dbReference type="PROSITE-ProRule" id="PRU00221"/>
    </source>
</evidence>
<dbReference type="GO" id="GO:0015031">
    <property type="term" value="P:protein transport"/>
    <property type="evidence" value="ECO:0007669"/>
    <property type="project" value="UniProtKB-KW"/>
</dbReference>
<dbReference type="Gene3D" id="2.130.10.10">
    <property type="entry name" value="YVTN repeat-like/Quinoprotein amine dehydrogenase"/>
    <property type="match status" value="1"/>
</dbReference>
<keyword evidence="3 11" id="KW-0853">WD repeat</keyword>
<dbReference type="PANTHER" id="PTHR23284">
    <property type="entry name" value="PROLACTIN REGULATORY ELEMENT BINDING PROTEIN"/>
    <property type="match status" value="1"/>
</dbReference>
<dbReference type="InterPro" id="IPR001680">
    <property type="entry name" value="WD40_rpt"/>
</dbReference>
<dbReference type="GO" id="GO:0005085">
    <property type="term" value="F:guanyl-nucleotide exchange factor activity"/>
    <property type="evidence" value="ECO:0007669"/>
    <property type="project" value="InterPro"/>
</dbReference>
<dbReference type="AlphaFoldDB" id="A0AAW2HY78"/>
<evidence type="ECO:0000256" key="1">
    <source>
        <dbReference type="ARBA" id="ARBA00004389"/>
    </source>
</evidence>
<dbReference type="EMBL" id="JARGDH010000003">
    <property type="protein sequence ID" value="KAL0274285.1"/>
    <property type="molecule type" value="Genomic_DNA"/>
</dbReference>
<dbReference type="SMART" id="SM00320">
    <property type="entry name" value="WD40"/>
    <property type="match status" value="2"/>
</dbReference>
<evidence type="ECO:0000256" key="7">
    <source>
        <dbReference type="ARBA" id="ARBA00022892"/>
    </source>
</evidence>
<evidence type="ECO:0000256" key="8">
    <source>
        <dbReference type="ARBA" id="ARBA00022927"/>
    </source>
</evidence>
<keyword evidence="5" id="KW-0677">Repeat</keyword>
<dbReference type="Pfam" id="PF00400">
    <property type="entry name" value="WD40"/>
    <property type="match status" value="2"/>
</dbReference>
<evidence type="ECO:0000256" key="4">
    <source>
        <dbReference type="ARBA" id="ARBA00022692"/>
    </source>
</evidence>
<evidence type="ECO:0000256" key="3">
    <source>
        <dbReference type="ARBA" id="ARBA00022574"/>
    </source>
</evidence>
<dbReference type="PROSITE" id="PS00678">
    <property type="entry name" value="WD_REPEATS_1"/>
    <property type="match status" value="1"/>
</dbReference>
<keyword evidence="2" id="KW-0813">Transport</keyword>
<evidence type="ECO:0000256" key="2">
    <source>
        <dbReference type="ARBA" id="ARBA00022448"/>
    </source>
</evidence>
<dbReference type="InterPro" id="IPR015943">
    <property type="entry name" value="WD40/YVTN_repeat-like_dom_sf"/>
</dbReference>
<evidence type="ECO:0000313" key="14">
    <source>
        <dbReference type="EMBL" id="KAL0274285.1"/>
    </source>
</evidence>
<feature type="repeat" description="WD" evidence="11">
    <location>
        <begin position="201"/>
        <end position="242"/>
    </location>
</feature>
<sequence length="421" mass="47359">MTSNFRNQDGLLARVNFPLYCVQMLTSRHVLVAGGGGPSKTGIANGFEIFEINHNGKHFIAEEVIRHETGPNVVMNCAAYSNDHHTYLVSGQESHCQLYMVESVIQDSKIKDENSSKNNVKHRRVHEENHSNSLPKEVTEKSRRLTFKIRPSDSIQTDFSKNEPLQKVVRISSSGSFMATAGLDGHVRIWTFPQLMKLVDIAAHSKEVDDIDFNQNETEIVSLSRDGTAVIWNIKTGKKIQDLKWPTPENAKYVYKRCRYGVVEEDKSKNRLFILTNPVSQPSKLNAYLQLWDAQERALKRVASFNENVASLAVRDDGRFVAVGTMFSGSVEIFIAFSLQRVLCVRGAHNMFITGLEFLPVTSEKHSVTSTAEAAVISISVDNRVCIHTLHYRHSIPSWIAVVLIVLTLFLTFVFCSYVGL</sequence>
<dbReference type="InterPro" id="IPR045260">
    <property type="entry name" value="Sec12-like"/>
</dbReference>
<name>A0AAW2HY78_9NEOP</name>
<keyword evidence="9 13" id="KW-1133">Transmembrane helix</keyword>
<evidence type="ECO:0008006" key="15">
    <source>
        <dbReference type="Google" id="ProtNLM"/>
    </source>
</evidence>
<keyword evidence="6" id="KW-0256">Endoplasmic reticulum</keyword>
<keyword evidence="10 13" id="KW-0472">Membrane</keyword>
<feature type="region of interest" description="Disordered" evidence="12">
    <location>
        <begin position="111"/>
        <end position="141"/>
    </location>
</feature>
<keyword evidence="7" id="KW-0931">ER-Golgi transport</keyword>
<comment type="caution">
    <text evidence="14">The sequence shown here is derived from an EMBL/GenBank/DDBJ whole genome shotgun (WGS) entry which is preliminary data.</text>
</comment>
<dbReference type="SUPFAM" id="SSF50978">
    <property type="entry name" value="WD40 repeat-like"/>
    <property type="match status" value="1"/>
</dbReference>
<proteinExistence type="predicted"/>
<accession>A0AAW2HY78</accession>
<keyword evidence="8" id="KW-0653">Protein transport</keyword>
<reference evidence="14" key="1">
    <citation type="journal article" date="2024" name="Gigascience">
        <title>Chromosome-level genome of the poultry shaft louse Menopon gallinae provides insight into the host-switching and adaptive evolution of parasitic lice.</title>
        <authorList>
            <person name="Xu Y."/>
            <person name="Ma L."/>
            <person name="Liu S."/>
            <person name="Liang Y."/>
            <person name="Liu Q."/>
            <person name="He Z."/>
            <person name="Tian L."/>
            <person name="Duan Y."/>
            <person name="Cai W."/>
            <person name="Li H."/>
            <person name="Song F."/>
        </authorList>
    </citation>
    <scope>NUCLEOTIDE SEQUENCE</scope>
    <source>
        <strain evidence="14">Cailab_2023a</strain>
    </source>
</reference>
<dbReference type="GO" id="GO:0006888">
    <property type="term" value="P:endoplasmic reticulum to Golgi vesicle-mediated transport"/>
    <property type="evidence" value="ECO:0007669"/>
    <property type="project" value="TreeGrafter"/>
</dbReference>
<evidence type="ECO:0000256" key="9">
    <source>
        <dbReference type="ARBA" id="ARBA00022989"/>
    </source>
</evidence>
<evidence type="ECO:0000256" key="6">
    <source>
        <dbReference type="ARBA" id="ARBA00022824"/>
    </source>
</evidence>
<dbReference type="PANTHER" id="PTHR23284:SF0">
    <property type="entry name" value="PROLACTIN REGULATORY ELEMENT-BINDING PROTEIN"/>
    <property type="match status" value="1"/>
</dbReference>
<feature type="transmembrane region" description="Helical" evidence="13">
    <location>
        <begin position="399"/>
        <end position="420"/>
    </location>
</feature>
<gene>
    <name evidence="14" type="ORF">PYX00_006749</name>
</gene>
<dbReference type="PROSITE" id="PS50294">
    <property type="entry name" value="WD_REPEATS_REGION"/>
    <property type="match status" value="1"/>
</dbReference>
<dbReference type="GO" id="GO:0005789">
    <property type="term" value="C:endoplasmic reticulum membrane"/>
    <property type="evidence" value="ECO:0007669"/>
    <property type="project" value="UniProtKB-SubCell"/>
</dbReference>
<dbReference type="PROSITE" id="PS50082">
    <property type="entry name" value="WD_REPEATS_2"/>
    <property type="match status" value="1"/>
</dbReference>
<dbReference type="InterPro" id="IPR019775">
    <property type="entry name" value="WD40_repeat_CS"/>
</dbReference>
<evidence type="ECO:0000256" key="5">
    <source>
        <dbReference type="ARBA" id="ARBA00022737"/>
    </source>
</evidence>
<dbReference type="InterPro" id="IPR036322">
    <property type="entry name" value="WD40_repeat_dom_sf"/>
</dbReference>
<comment type="subcellular location">
    <subcellularLocation>
        <location evidence="1">Endoplasmic reticulum membrane</location>
        <topology evidence="1">Single-pass membrane protein</topology>
    </subcellularLocation>
</comment>
<keyword evidence="4 13" id="KW-0812">Transmembrane</keyword>
<organism evidence="14">
    <name type="scientific">Menopon gallinae</name>
    <name type="common">poultry shaft louse</name>
    <dbReference type="NCBI Taxonomy" id="328185"/>
    <lineage>
        <taxon>Eukaryota</taxon>
        <taxon>Metazoa</taxon>
        <taxon>Ecdysozoa</taxon>
        <taxon>Arthropoda</taxon>
        <taxon>Hexapoda</taxon>
        <taxon>Insecta</taxon>
        <taxon>Pterygota</taxon>
        <taxon>Neoptera</taxon>
        <taxon>Paraneoptera</taxon>
        <taxon>Psocodea</taxon>
        <taxon>Troctomorpha</taxon>
        <taxon>Phthiraptera</taxon>
        <taxon>Amblycera</taxon>
        <taxon>Menoponidae</taxon>
        <taxon>Menopon</taxon>
    </lineage>
</organism>
<dbReference type="GO" id="GO:0003400">
    <property type="term" value="P:regulation of COPII vesicle coating"/>
    <property type="evidence" value="ECO:0007669"/>
    <property type="project" value="TreeGrafter"/>
</dbReference>
<evidence type="ECO:0000256" key="12">
    <source>
        <dbReference type="SAM" id="MobiDB-lite"/>
    </source>
</evidence>